<dbReference type="EMBL" id="DXET01000042">
    <property type="protein sequence ID" value="HIX80667.1"/>
    <property type="molecule type" value="Genomic_DNA"/>
</dbReference>
<accession>A0A9D2BM92</accession>
<dbReference type="InterPro" id="IPR016181">
    <property type="entry name" value="Acyl_CoA_acyltransferase"/>
</dbReference>
<evidence type="ECO:0000313" key="3">
    <source>
        <dbReference type="Proteomes" id="UP000886724"/>
    </source>
</evidence>
<feature type="domain" description="N-acetyltransferase" evidence="1">
    <location>
        <begin position="1"/>
        <end position="146"/>
    </location>
</feature>
<comment type="caution">
    <text evidence="2">The sequence shown here is derived from an EMBL/GenBank/DDBJ whole genome shotgun (WGS) entry which is preliminary data.</text>
</comment>
<reference evidence="2" key="2">
    <citation type="submission" date="2021-04" db="EMBL/GenBank/DDBJ databases">
        <authorList>
            <person name="Gilroy R."/>
        </authorList>
    </citation>
    <scope>NUCLEOTIDE SEQUENCE</scope>
    <source>
        <strain evidence="2">ChiGjej1B1-14440</strain>
    </source>
</reference>
<name>A0A9D2BM92_9FIRM</name>
<dbReference type="Gene3D" id="3.40.630.30">
    <property type="match status" value="1"/>
</dbReference>
<dbReference type="InterPro" id="IPR000182">
    <property type="entry name" value="GNAT_dom"/>
</dbReference>
<dbReference type="GO" id="GO:0016747">
    <property type="term" value="F:acyltransferase activity, transferring groups other than amino-acyl groups"/>
    <property type="evidence" value="ECO:0007669"/>
    <property type="project" value="InterPro"/>
</dbReference>
<dbReference type="CDD" id="cd04301">
    <property type="entry name" value="NAT_SF"/>
    <property type="match status" value="1"/>
</dbReference>
<sequence length="146" mass="17376">MELKFITSNDKEWQKAIEYIQNCPWKAGKSLASKMINNYFNDWQRVLIVLKDNNIIAFCTFTKEDCIKDVNYRPFIGYIYVDGKYRGYRLSKKMIDKAIDYASSLGFTAVYIVSDHVNLYEKYGFKICDYKENRHGKIEKIYQKKI</sequence>
<dbReference type="PROSITE" id="PS51186">
    <property type="entry name" value="GNAT"/>
    <property type="match status" value="1"/>
</dbReference>
<reference evidence="2" key="1">
    <citation type="journal article" date="2021" name="PeerJ">
        <title>Extensive microbial diversity within the chicken gut microbiome revealed by metagenomics and culture.</title>
        <authorList>
            <person name="Gilroy R."/>
            <person name="Ravi A."/>
            <person name="Getino M."/>
            <person name="Pursley I."/>
            <person name="Horton D.L."/>
            <person name="Alikhan N.F."/>
            <person name="Baker D."/>
            <person name="Gharbi K."/>
            <person name="Hall N."/>
            <person name="Watson M."/>
            <person name="Adriaenssens E.M."/>
            <person name="Foster-Nyarko E."/>
            <person name="Jarju S."/>
            <person name="Secka A."/>
            <person name="Antonio M."/>
            <person name="Oren A."/>
            <person name="Chaudhuri R.R."/>
            <person name="La Ragione R."/>
            <person name="Hildebrand F."/>
            <person name="Pallen M.J."/>
        </authorList>
    </citation>
    <scope>NUCLEOTIDE SEQUENCE</scope>
    <source>
        <strain evidence="2">ChiGjej1B1-14440</strain>
    </source>
</reference>
<protein>
    <submittedName>
        <fullName evidence="2">GNAT family N-acetyltransferase</fullName>
    </submittedName>
</protein>
<dbReference type="SUPFAM" id="SSF55729">
    <property type="entry name" value="Acyl-CoA N-acyltransferases (Nat)"/>
    <property type="match status" value="1"/>
</dbReference>
<gene>
    <name evidence="2" type="ORF">H9980_01690</name>
</gene>
<organism evidence="2 3">
    <name type="scientific">Candidatus Erysipelatoclostridium merdavium</name>
    <dbReference type="NCBI Taxonomy" id="2838566"/>
    <lineage>
        <taxon>Bacteria</taxon>
        <taxon>Bacillati</taxon>
        <taxon>Bacillota</taxon>
        <taxon>Erysipelotrichia</taxon>
        <taxon>Erysipelotrichales</taxon>
        <taxon>Erysipelotrichales incertae sedis</taxon>
    </lineage>
</organism>
<dbReference type="AlphaFoldDB" id="A0A9D2BM92"/>
<dbReference type="Pfam" id="PF00583">
    <property type="entry name" value="Acetyltransf_1"/>
    <property type="match status" value="1"/>
</dbReference>
<dbReference type="Proteomes" id="UP000886724">
    <property type="component" value="Unassembled WGS sequence"/>
</dbReference>
<evidence type="ECO:0000313" key="2">
    <source>
        <dbReference type="EMBL" id="HIX80667.1"/>
    </source>
</evidence>
<evidence type="ECO:0000259" key="1">
    <source>
        <dbReference type="PROSITE" id="PS51186"/>
    </source>
</evidence>
<proteinExistence type="predicted"/>